<dbReference type="InterPro" id="IPR010810">
    <property type="entry name" value="Flagellin_hook_IN_motif"/>
</dbReference>
<proteinExistence type="inferred from homology"/>
<comment type="subunit">
    <text evidence="2 5">Homopentamer.</text>
</comment>
<keyword evidence="8" id="KW-0282">Flagellum</keyword>
<evidence type="ECO:0000313" key="9">
    <source>
        <dbReference type="Proteomes" id="UP000182108"/>
    </source>
</evidence>
<evidence type="ECO:0000256" key="1">
    <source>
        <dbReference type="ARBA" id="ARBA00009764"/>
    </source>
</evidence>
<dbReference type="Proteomes" id="UP000182108">
    <property type="component" value="Unassembled WGS sequence"/>
</dbReference>
<keyword evidence="3 5" id="KW-0175">Coiled coil</keyword>
<keyword evidence="8" id="KW-0966">Cell projection</keyword>
<dbReference type="InterPro" id="IPR010809">
    <property type="entry name" value="FliD_C"/>
</dbReference>
<dbReference type="AlphaFoldDB" id="A0A0K6IXF6"/>
<gene>
    <name evidence="8" type="ORF">Ga0061068_11119</name>
</gene>
<dbReference type="GO" id="GO:0009421">
    <property type="term" value="C:bacterial-type flagellum filament cap"/>
    <property type="evidence" value="ECO:0007669"/>
    <property type="project" value="InterPro"/>
</dbReference>
<dbReference type="EMBL" id="CYHH01000011">
    <property type="protein sequence ID" value="CUB07729.1"/>
    <property type="molecule type" value="Genomic_DNA"/>
</dbReference>
<evidence type="ECO:0000256" key="3">
    <source>
        <dbReference type="ARBA" id="ARBA00023054"/>
    </source>
</evidence>
<dbReference type="Pfam" id="PF07195">
    <property type="entry name" value="FliD_C"/>
    <property type="match status" value="1"/>
</dbReference>
<reference evidence="9" key="1">
    <citation type="submission" date="2015-08" db="EMBL/GenBank/DDBJ databases">
        <authorList>
            <person name="Babu N.S."/>
            <person name="Beckwith C.J."/>
            <person name="Beseler K.G."/>
            <person name="Brison A."/>
            <person name="Carone J.V."/>
            <person name="Caskin T.P."/>
            <person name="Diamond M."/>
            <person name="Durham M.E."/>
            <person name="Foxe J.M."/>
            <person name="Go M."/>
            <person name="Henderson B.A."/>
            <person name="Jones I.B."/>
            <person name="McGettigan J.A."/>
            <person name="Micheletti S.J."/>
            <person name="Nasrallah M.E."/>
            <person name="Ortiz D."/>
            <person name="Piller C.R."/>
            <person name="Privatt S.R."/>
            <person name="Schneider S.L."/>
            <person name="Sharp S."/>
            <person name="Smith T.C."/>
            <person name="Stanton J.D."/>
            <person name="Ullery H.E."/>
            <person name="Wilson R.J."/>
            <person name="Serrano M.G."/>
            <person name="Buck G."/>
            <person name="Lee V."/>
            <person name="Wang Y."/>
            <person name="Carvalho R."/>
            <person name="Voegtly L."/>
            <person name="Shi R."/>
            <person name="Duckworth R."/>
            <person name="Johnson A."/>
            <person name="Loviza R."/>
            <person name="Walstead R."/>
            <person name="Shah Z."/>
            <person name="Kiflezghi M."/>
            <person name="Wade K."/>
            <person name="Ball S.L."/>
            <person name="Bradley K.W."/>
            <person name="Asai D.J."/>
            <person name="Bowman C.A."/>
            <person name="Russell D.A."/>
            <person name="Pope W.H."/>
            <person name="Jacobs-Sera D."/>
            <person name="Hendrix R.W."/>
            <person name="Hatfull G.F."/>
        </authorList>
    </citation>
    <scope>NUCLEOTIDE SEQUENCE [LARGE SCALE GENOMIC DNA]</scope>
    <source>
        <strain evidence="9">JCM 19170</strain>
    </source>
</reference>
<comment type="function">
    <text evidence="5">Required for morphogenesis and for the elongation of the flagellar filament by facilitating polymerization of the flagellin monomers at the tip of growing filament. Forms a capping structure, which prevents flagellin subunits (transported through the central channel of the flagellum) from leaking out without polymerization at the distal end.</text>
</comment>
<organism evidence="8 9">
    <name type="scientific">Tepidiphilus thermophilus</name>
    <dbReference type="NCBI Taxonomy" id="876478"/>
    <lineage>
        <taxon>Bacteria</taxon>
        <taxon>Pseudomonadati</taxon>
        <taxon>Pseudomonadota</taxon>
        <taxon>Hydrogenophilia</taxon>
        <taxon>Hydrogenophilales</taxon>
        <taxon>Hydrogenophilaceae</taxon>
        <taxon>Tepidiphilus</taxon>
    </lineage>
</organism>
<sequence length="457" mass="47924">MATITSSGIGSGLDINGIIDKLMAVERKPIDALEQRKSTVQTQISAFGQVKSALSTLQSAVKRLDDPSVRYATTASVSEGAGFTASASAGASTGTYEIGVQQLAQAQRVATSATQPFTPGAGRLTISAGGQSVEVDFSGGGSLADLRNAINDQAGSLVSASIVDNGTAQQLVLTSRQTGTGQAFSLTGTGELAGLTFDPTNPLTEPGNSVYQVQAAQDAKLKFNGLEVTRSSNTIEDLIPGVTLSLQSATPGQTSTLSVQRDDSALTQAMQEFVDAYNAVNNTLYTLTYYDPESKTAGPLSGDSALRTIQSQLRNTLNSLGGSGGLRSFTDLGLSFDDKGALSFDAATFAQALRDQPQAVNQMLVGTDTQPGLASRLDTLLTADLQTGGLLETRVQGLNAKVSLIDQQKERLEAQLERIQQNYQRQFSAMDSIVGQYTSLGSYLQQQFDALLASTKN</sequence>
<keyword evidence="9" id="KW-1185">Reference proteome</keyword>
<evidence type="ECO:0000259" key="6">
    <source>
        <dbReference type="Pfam" id="PF02465"/>
    </source>
</evidence>
<evidence type="ECO:0000256" key="5">
    <source>
        <dbReference type="RuleBase" id="RU362066"/>
    </source>
</evidence>
<name>A0A0K6IXF6_9PROT</name>
<protein>
    <recommendedName>
        <fullName evidence="5">Flagellar hook-associated protein 2</fullName>
        <shortName evidence="5">HAP2</shortName>
    </recommendedName>
    <alternativeName>
        <fullName evidence="5">Flagellar cap protein</fullName>
    </alternativeName>
</protein>
<feature type="coiled-coil region" evidence="5">
    <location>
        <begin position="395"/>
        <end position="429"/>
    </location>
</feature>
<dbReference type="GO" id="GO:0007155">
    <property type="term" value="P:cell adhesion"/>
    <property type="evidence" value="ECO:0007669"/>
    <property type="project" value="InterPro"/>
</dbReference>
<dbReference type="PANTHER" id="PTHR30288:SF0">
    <property type="entry name" value="FLAGELLAR HOOK-ASSOCIATED PROTEIN 2"/>
    <property type="match status" value="1"/>
</dbReference>
<dbReference type="GO" id="GO:0071973">
    <property type="term" value="P:bacterial-type flagellum-dependent cell motility"/>
    <property type="evidence" value="ECO:0007669"/>
    <property type="project" value="TreeGrafter"/>
</dbReference>
<keyword evidence="8" id="KW-0969">Cilium</keyword>
<feature type="domain" description="Flagellar hook-associated protein 2 C-terminal" evidence="7">
    <location>
        <begin position="216"/>
        <end position="438"/>
    </location>
</feature>
<dbReference type="PANTHER" id="PTHR30288">
    <property type="entry name" value="FLAGELLAR CAP/ASSEMBLY PROTEIN FLID"/>
    <property type="match status" value="1"/>
</dbReference>
<keyword evidence="5" id="KW-0964">Secreted</keyword>
<dbReference type="Pfam" id="PF02465">
    <property type="entry name" value="FliD_N"/>
    <property type="match status" value="1"/>
</dbReference>
<dbReference type="OrthoDB" id="9776025at2"/>
<dbReference type="Pfam" id="PF07196">
    <property type="entry name" value="Flagellin_IN"/>
    <property type="match status" value="1"/>
</dbReference>
<evidence type="ECO:0000259" key="7">
    <source>
        <dbReference type="Pfam" id="PF07195"/>
    </source>
</evidence>
<evidence type="ECO:0000313" key="8">
    <source>
        <dbReference type="EMBL" id="CUB07729.1"/>
    </source>
</evidence>
<dbReference type="RefSeq" id="WP_055424006.1">
    <property type="nucleotide sequence ID" value="NZ_CYHH01000011.1"/>
</dbReference>
<evidence type="ECO:0000256" key="4">
    <source>
        <dbReference type="ARBA" id="ARBA00023143"/>
    </source>
</evidence>
<dbReference type="GO" id="GO:0009424">
    <property type="term" value="C:bacterial-type flagellum hook"/>
    <property type="evidence" value="ECO:0007669"/>
    <property type="project" value="UniProtKB-UniRule"/>
</dbReference>
<accession>A0A0K6IXF6</accession>
<evidence type="ECO:0000256" key="2">
    <source>
        <dbReference type="ARBA" id="ARBA00011255"/>
    </source>
</evidence>
<dbReference type="GO" id="GO:0005576">
    <property type="term" value="C:extracellular region"/>
    <property type="evidence" value="ECO:0007669"/>
    <property type="project" value="UniProtKB-SubCell"/>
</dbReference>
<comment type="subcellular location">
    <subcellularLocation>
        <location evidence="5">Secreted</location>
    </subcellularLocation>
    <subcellularLocation>
        <location evidence="5">Bacterial flagellum</location>
    </subcellularLocation>
</comment>
<keyword evidence="4 5" id="KW-0975">Bacterial flagellum</keyword>
<feature type="domain" description="Flagellar hook-associated protein 2 N-terminal" evidence="6">
    <location>
        <begin position="11"/>
        <end position="107"/>
    </location>
</feature>
<dbReference type="InterPro" id="IPR003481">
    <property type="entry name" value="FliD_N"/>
</dbReference>
<comment type="similarity">
    <text evidence="1 5">Belongs to the FliD family.</text>
</comment>
<dbReference type="InterPro" id="IPR040026">
    <property type="entry name" value="FliD"/>
</dbReference>